<comment type="caution">
    <text evidence="4">The sequence shown here is derived from an EMBL/GenBank/DDBJ whole genome shotgun (WGS) entry which is preliminary data.</text>
</comment>
<keyword evidence="1" id="KW-0677">Repeat</keyword>
<sequence>MSALEVILLYYSCINPEDIDITQARLLKCSKALHRRFEPWLYSSQESRDRIVRLACLRGLNETIKLAVGTYNASPSTVTVWQRNRRGKPDRALRILTLHLATKKKKSDTFALLLELGARVDVADDNSVVATSQISGILKALPTGNMKMLHSFFTSGTAGQVQHLCVADHCLVPAIANRASVETVNLLLDHGASPDRVHPGEIRMNALSAAVKVGAIDVFTLLLNKGADLNVKKTASQAISIFEVPILAAAQAMAEFESTQMIQLCIDHGAYLDANPWFQHQNSAAFETVLLAYLDAIDDWQASFRLSPIQGVSFILHHLRQHQNDSRSTKKEKPGLDRFLIGQILEILIPKWGVKYLEVDEFFHVIKLLAEESTKFPLDILIYVLQFSIYGPLTSVASERWLGVLSILLQCRDQAEMGKLLHEFIIYCEGAKHVANRRNAEIIVHHLIQSGADINFEHPHEVYLYIQFFIPFVKKLTKIPEGWKKETSYVKDGNMRWIQHLRFLR</sequence>
<proteinExistence type="predicted"/>
<dbReference type="Gene3D" id="1.25.40.20">
    <property type="entry name" value="Ankyrin repeat-containing domain"/>
    <property type="match status" value="1"/>
</dbReference>
<accession>A0ABY6V2M6</accession>
<dbReference type="InterPro" id="IPR036770">
    <property type="entry name" value="Ankyrin_rpt-contain_sf"/>
</dbReference>
<reference evidence="4 5" key="1">
    <citation type="submission" date="2019-06" db="EMBL/GenBank/DDBJ databases">
        <authorList>
            <person name="Broberg M."/>
        </authorList>
    </citation>
    <scope>NUCLEOTIDE SEQUENCE [LARGE SCALE GENOMIC DNA]</scope>
</reference>
<dbReference type="PANTHER" id="PTHR24189">
    <property type="entry name" value="MYOTROPHIN"/>
    <property type="match status" value="1"/>
</dbReference>
<evidence type="ECO:0000313" key="4">
    <source>
        <dbReference type="EMBL" id="VUC36688.1"/>
    </source>
</evidence>
<dbReference type="EMBL" id="CABFNS010000932">
    <property type="protein sequence ID" value="VUC36688.1"/>
    <property type="molecule type" value="Genomic_DNA"/>
</dbReference>
<dbReference type="InterPro" id="IPR050745">
    <property type="entry name" value="Multifunctional_regulatory"/>
</dbReference>
<keyword evidence="2 3" id="KW-0040">ANK repeat</keyword>
<organism evidence="4 5">
    <name type="scientific">Bionectria ochroleuca</name>
    <name type="common">Gliocladium roseum</name>
    <dbReference type="NCBI Taxonomy" id="29856"/>
    <lineage>
        <taxon>Eukaryota</taxon>
        <taxon>Fungi</taxon>
        <taxon>Dikarya</taxon>
        <taxon>Ascomycota</taxon>
        <taxon>Pezizomycotina</taxon>
        <taxon>Sordariomycetes</taxon>
        <taxon>Hypocreomycetidae</taxon>
        <taxon>Hypocreales</taxon>
        <taxon>Bionectriaceae</taxon>
        <taxon>Clonostachys</taxon>
    </lineage>
</organism>
<dbReference type="PROSITE" id="PS50088">
    <property type="entry name" value="ANK_REPEAT"/>
    <property type="match status" value="2"/>
</dbReference>
<evidence type="ECO:0000313" key="5">
    <source>
        <dbReference type="Proteomes" id="UP000766486"/>
    </source>
</evidence>
<dbReference type="InterPro" id="IPR002110">
    <property type="entry name" value="Ankyrin_rpt"/>
</dbReference>
<dbReference type="SUPFAM" id="SSF48403">
    <property type="entry name" value="Ankyrin repeat"/>
    <property type="match status" value="1"/>
</dbReference>
<feature type="repeat" description="ANK" evidence="3">
    <location>
        <begin position="98"/>
        <end position="125"/>
    </location>
</feature>
<evidence type="ECO:0000256" key="1">
    <source>
        <dbReference type="ARBA" id="ARBA00022737"/>
    </source>
</evidence>
<protein>
    <submittedName>
        <fullName evidence="4">Uncharacterized protein</fullName>
    </submittedName>
</protein>
<evidence type="ECO:0000256" key="2">
    <source>
        <dbReference type="ARBA" id="ARBA00023043"/>
    </source>
</evidence>
<feature type="repeat" description="ANK" evidence="3">
    <location>
        <begin position="202"/>
        <end position="234"/>
    </location>
</feature>
<name>A0ABY6V2M6_BIOOC</name>
<dbReference type="PANTHER" id="PTHR24189:SF50">
    <property type="entry name" value="ANKYRIN REPEAT AND SOCS BOX PROTEIN 2"/>
    <property type="match status" value="1"/>
</dbReference>
<dbReference type="Proteomes" id="UP000766486">
    <property type="component" value="Unassembled WGS sequence"/>
</dbReference>
<evidence type="ECO:0000256" key="3">
    <source>
        <dbReference type="PROSITE-ProRule" id="PRU00023"/>
    </source>
</evidence>
<gene>
    <name evidence="4" type="ORF">CLO192961_LOCUS450754</name>
</gene>
<dbReference type="SMART" id="SM00248">
    <property type="entry name" value="ANK"/>
    <property type="match status" value="4"/>
</dbReference>
<keyword evidence="5" id="KW-1185">Reference proteome</keyword>